<feature type="compositionally biased region" description="Polar residues" evidence="1">
    <location>
        <begin position="110"/>
        <end position="125"/>
    </location>
</feature>
<reference evidence="2" key="1">
    <citation type="submission" date="2023-08" db="EMBL/GenBank/DDBJ databases">
        <authorList>
            <person name="Audoor S."/>
            <person name="Bilcke G."/>
        </authorList>
    </citation>
    <scope>NUCLEOTIDE SEQUENCE</scope>
</reference>
<keyword evidence="3" id="KW-1185">Reference proteome</keyword>
<feature type="region of interest" description="Disordered" evidence="1">
    <location>
        <begin position="33"/>
        <end position="144"/>
    </location>
</feature>
<dbReference type="EMBL" id="CAKOGP040002075">
    <property type="protein sequence ID" value="CAJ1960847.1"/>
    <property type="molecule type" value="Genomic_DNA"/>
</dbReference>
<feature type="compositionally biased region" description="Low complexity" evidence="1">
    <location>
        <begin position="97"/>
        <end position="109"/>
    </location>
</feature>
<dbReference type="AlphaFoldDB" id="A0AAD2G4C0"/>
<accession>A0AAD2G4C0</accession>
<proteinExistence type="predicted"/>
<feature type="compositionally biased region" description="Low complexity" evidence="1">
    <location>
        <begin position="52"/>
        <end position="62"/>
    </location>
</feature>
<comment type="caution">
    <text evidence="2">The sequence shown here is derived from an EMBL/GenBank/DDBJ whole genome shotgun (WGS) entry which is preliminary data.</text>
</comment>
<gene>
    <name evidence="2" type="ORF">CYCCA115_LOCUS18918</name>
</gene>
<name>A0AAD2G4C0_9STRA</name>
<dbReference type="Proteomes" id="UP001295423">
    <property type="component" value="Unassembled WGS sequence"/>
</dbReference>
<evidence type="ECO:0000313" key="2">
    <source>
        <dbReference type="EMBL" id="CAJ1960847.1"/>
    </source>
</evidence>
<organism evidence="2 3">
    <name type="scientific">Cylindrotheca closterium</name>
    <dbReference type="NCBI Taxonomy" id="2856"/>
    <lineage>
        <taxon>Eukaryota</taxon>
        <taxon>Sar</taxon>
        <taxon>Stramenopiles</taxon>
        <taxon>Ochrophyta</taxon>
        <taxon>Bacillariophyta</taxon>
        <taxon>Bacillariophyceae</taxon>
        <taxon>Bacillariophycidae</taxon>
        <taxon>Bacillariales</taxon>
        <taxon>Bacillariaceae</taxon>
        <taxon>Cylindrotheca</taxon>
    </lineage>
</organism>
<evidence type="ECO:0000313" key="3">
    <source>
        <dbReference type="Proteomes" id="UP001295423"/>
    </source>
</evidence>
<evidence type="ECO:0000256" key="1">
    <source>
        <dbReference type="SAM" id="MobiDB-lite"/>
    </source>
</evidence>
<feature type="non-terminal residue" evidence="2">
    <location>
        <position position="1"/>
    </location>
</feature>
<feature type="compositionally biased region" description="Polar residues" evidence="1">
    <location>
        <begin position="133"/>
        <end position="143"/>
    </location>
</feature>
<sequence>MLDKVNQTCAMEFKEYDQRNEYPTTIDQVAKALIKHKPDNRKKDPTTPRPTPSATTASSSAPDGVTEWSDPGRYSDAPTTTTTTSRRAGRANLQVPATASAAQSDAASSVTGTQSTGQQHRSNMQRAVVDRSGNGNSGTTDVTGSYVVRGRSVGDGRSDGRITGWNLAQVCVRPILKKKAVSTEDRGELLMKKWQA</sequence>
<protein>
    <submittedName>
        <fullName evidence="2">Uncharacterized protein</fullName>
    </submittedName>
</protein>